<dbReference type="OrthoDB" id="1305336at2759"/>
<evidence type="ECO:0000313" key="2">
    <source>
        <dbReference type="Proteomes" id="UP000824120"/>
    </source>
</evidence>
<organism evidence="1 2">
    <name type="scientific">Solanum commersonii</name>
    <name type="common">Commerson's wild potato</name>
    <name type="synonym">Commerson's nightshade</name>
    <dbReference type="NCBI Taxonomy" id="4109"/>
    <lineage>
        <taxon>Eukaryota</taxon>
        <taxon>Viridiplantae</taxon>
        <taxon>Streptophyta</taxon>
        <taxon>Embryophyta</taxon>
        <taxon>Tracheophyta</taxon>
        <taxon>Spermatophyta</taxon>
        <taxon>Magnoliopsida</taxon>
        <taxon>eudicotyledons</taxon>
        <taxon>Gunneridae</taxon>
        <taxon>Pentapetalae</taxon>
        <taxon>asterids</taxon>
        <taxon>lamiids</taxon>
        <taxon>Solanales</taxon>
        <taxon>Solanaceae</taxon>
        <taxon>Solanoideae</taxon>
        <taxon>Solaneae</taxon>
        <taxon>Solanum</taxon>
    </lineage>
</organism>
<accession>A0A9J5WL76</accession>
<name>A0A9J5WL76_SOLCO</name>
<dbReference type="AlphaFoldDB" id="A0A9J5WL76"/>
<sequence length="106" mass="12708">MMHVAESFPSQVVPQFDLEEIVSYYEKLYSETEEWRPHINMRDCPMIMQRTMILIAPFEPQEILDCVKNMCRRQSPRTRWIHHGILLFVLASDRSICNSHRAKFPR</sequence>
<protein>
    <submittedName>
        <fullName evidence="1">Uncharacterized protein</fullName>
    </submittedName>
</protein>
<evidence type="ECO:0000313" key="1">
    <source>
        <dbReference type="EMBL" id="KAG5575638.1"/>
    </source>
</evidence>
<gene>
    <name evidence="1" type="ORF">H5410_055772</name>
</gene>
<keyword evidence="2" id="KW-1185">Reference proteome</keyword>
<dbReference type="EMBL" id="JACXVP010000011">
    <property type="protein sequence ID" value="KAG5575638.1"/>
    <property type="molecule type" value="Genomic_DNA"/>
</dbReference>
<comment type="caution">
    <text evidence="1">The sequence shown here is derived from an EMBL/GenBank/DDBJ whole genome shotgun (WGS) entry which is preliminary data.</text>
</comment>
<reference evidence="1 2" key="1">
    <citation type="submission" date="2020-09" db="EMBL/GenBank/DDBJ databases">
        <title>De no assembly of potato wild relative species, Solanum commersonii.</title>
        <authorList>
            <person name="Cho K."/>
        </authorList>
    </citation>
    <scope>NUCLEOTIDE SEQUENCE [LARGE SCALE GENOMIC DNA]</scope>
    <source>
        <strain evidence="1">LZ3.2</strain>
        <tissue evidence="1">Leaf</tissue>
    </source>
</reference>
<dbReference type="Proteomes" id="UP000824120">
    <property type="component" value="Chromosome 11"/>
</dbReference>
<proteinExistence type="predicted"/>